<comment type="caution">
    <text evidence="1">The sequence shown here is derived from an EMBL/GenBank/DDBJ whole genome shotgun (WGS) entry which is preliminary data.</text>
</comment>
<dbReference type="Proteomes" id="UP000324222">
    <property type="component" value="Unassembled WGS sequence"/>
</dbReference>
<dbReference type="AlphaFoldDB" id="A0A5B7IMI1"/>
<proteinExistence type="predicted"/>
<gene>
    <name evidence="1" type="ORF">E2C01_079832</name>
</gene>
<sequence length="149" mass="16016">MNMETRHGTEGAFINSCLLRGGWFGCFLPLLGLSAPSRNPKLAPNPERHAKSRLVTSFLILRLPTSNLIPSLPFPSLPCPSCPGPSCSAPLFLSSSNVLKLKTDPLSIAHKSQFSRLFSTGVSSLRVYPSLASPRSVPPRPSATFPRCG</sequence>
<evidence type="ECO:0000313" key="2">
    <source>
        <dbReference type="Proteomes" id="UP000324222"/>
    </source>
</evidence>
<dbReference type="EMBL" id="VSRR010067229">
    <property type="protein sequence ID" value="MPC85072.1"/>
    <property type="molecule type" value="Genomic_DNA"/>
</dbReference>
<protein>
    <submittedName>
        <fullName evidence="1">Uncharacterized protein</fullName>
    </submittedName>
</protein>
<evidence type="ECO:0000313" key="1">
    <source>
        <dbReference type="EMBL" id="MPC85072.1"/>
    </source>
</evidence>
<organism evidence="1 2">
    <name type="scientific">Portunus trituberculatus</name>
    <name type="common">Swimming crab</name>
    <name type="synonym">Neptunus trituberculatus</name>
    <dbReference type="NCBI Taxonomy" id="210409"/>
    <lineage>
        <taxon>Eukaryota</taxon>
        <taxon>Metazoa</taxon>
        <taxon>Ecdysozoa</taxon>
        <taxon>Arthropoda</taxon>
        <taxon>Crustacea</taxon>
        <taxon>Multicrustacea</taxon>
        <taxon>Malacostraca</taxon>
        <taxon>Eumalacostraca</taxon>
        <taxon>Eucarida</taxon>
        <taxon>Decapoda</taxon>
        <taxon>Pleocyemata</taxon>
        <taxon>Brachyura</taxon>
        <taxon>Eubrachyura</taxon>
        <taxon>Portunoidea</taxon>
        <taxon>Portunidae</taxon>
        <taxon>Portuninae</taxon>
        <taxon>Portunus</taxon>
    </lineage>
</organism>
<accession>A0A5B7IMI1</accession>
<keyword evidence="2" id="KW-1185">Reference proteome</keyword>
<name>A0A5B7IMI1_PORTR</name>
<reference evidence="1 2" key="1">
    <citation type="submission" date="2019-05" db="EMBL/GenBank/DDBJ databases">
        <title>Another draft genome of Portunus trituberculatus and its Hox gene families provides insights of decapod evolution.</title>
        <authorList>
            <person name="Jeong J.-H."/>
            <person name="Song I."/>
            <person name="Kim S."/>
            <person name="Choi T."/>
            <person name="Kim D."/>
            <person name="Ryu S."/>
            <person name="Kim W."/>
        </authorList>
    </citation>
    <scope>NUCLEOTIDE SEQUENCE [LARGE SCALE GENOMIC DNA]</scope>
    <source>
        <tissue evidence="1">Muscle</tissue>
    </source>
</reference>